<dbReference type="InterPro" id="IPR029044">
    <property type="entry name" value="Nucleotide-diphossugar_trans"/>
</dbReference>
<dbReference type="GO" id="GO:0016757">
    <property type="term" value="F:glycosyltransferase activity"/>
    <property type="evidence" value="ECO:0007669"/>
    <property type="project" value="UniProtKB-KW"/>
</dbReference>
<reference evidence="5 6" key="1">
    <citation type="journal article" date="2016" name="Nat. Commun.">
        <title>Thousands of microbial genomes shed light on interconnected biogeochemical processes in an aquifer system.</title>
        <authorList>
            <person name="Anantharaman K."/>
            <person name="Brown C.T."/>
            <person name="Hug L.A."/>
            <person name="Sharon I."/>
            <person name="Castelle C.J."/>
            <person name="Probst A.J."/>
            <person name="Thomas B.C."/>
            <person name="Singh A."/>
            <person name="Wilkins M.J."/>
            <person name="Karaoz U."/>
            <person name="Brodie E.L."/>
            <person name="Williams K.H."/>
            <person name="Hubbard S.S."/>
            <person name="Banfield J.F."/>
        </authorList>
    </citation>
    <scope>NUCLEOTIDE SEQUENCE [LARGE SCALE GENOMIC DNA]</scope>
</reference>
<comment type="similarity">
    <text evidence="1">Belongs to the glycosyltransferase 2 family.</text>
</comment>
<evidence type="ECO:0000256" key="1">
    <source>
        <dbReference type="ARBA" id="ARBA00006739"/>
    </source>
</evidence>
<evidence type="ECO:0000256" key="3">
    <source>
        <dbReference type="ARBA" id="ARBA00022679"/>
    </source>
</evidence>
<evidence type="ECO:0000256" key="2">
    <source>
        <dbReference type="ARBA" id="ARBA00022676"/>
    </source>
</evidence>
<keyword evidence="3" id="KW-0808">Transferase</keyword>
<name>A0A1F4VFY5_UNCKA</name>
<dbReference type="PANTHER" id="PTHR43630:SF1">
    <property type="entry name" value="POLY-BETA-1,6-N-ACETYL-D-GLUCOSAMINE SYNTHASE"/>
    <property type="match status" value="1"/>
</dbReference>
<feature type="domain" description="Glycosyltransferase 2-like" evidence="4">
    <location>
        <begin position="4"/>
        <end position="151"/>
    </location>
</feature>
<evidence type="ECO:0000259" key="4">
    <source>
        <dbReference type="Pfam" id="PF00535"/>
    </source>
</evidence>
<keyword evidence="2" id="KW-0328">Glycosyltransferase</keyword>
<dbReference type="EMBL" id="MEVI01000001">
    <property type="protein sequence ID" value="OGC55848.1"/>
    <property type="molecule type" value="Genomic_DNA"/>
</dbReference>
<comment type="caution">
    <text evidence="5">The sequence shown here is derived from an EMBL/GenBank/DDBJ whole genome shotgun (WGS) entry which is preliminary data.</text>
</comment>
<proteinExistence type="inferred from homology"/>
<dbReference type="InterPro" id="IPR001173">
    <property type="entry name" value="Glyco_trans_2-like"/>
</dbReference>
<protein>
    <recommendedName>
        <fullName evidence="4">Glycosyltransferase 2-like domain-containing protein</fullName>
    </recommendedName>
</protein>
<dbReference type="Pfam" id="PF00535">
    <property type="entry name" value="Glycos_transf_2"/>
    <property type="match status" value="1"/>
</dbReference>
<gene>
    <name evidence="5" type="ORF">A3A78_02310</name>
</gene>
<dbReference type="Gene3D" id="3.90.550.10">
    <property type="entry name" value="Spore Coat Polysaccharide Biosynthesis Protein SpsA, Chain A"/>
    <property type="match status" value="1"/>
</dbReference>
<evidence type="ECO:0000313" key="5">
    <source>
        <dbReference type="EMBL" id="OGC55848.1"/>
    </source>
</evidence>
<dbReference type="SUPFAM" id="SSF53448">
    <property type="entry name" value="Nucleotide-diphospho-sugar transferases"/>
    <property type="match status" value="1"/>
</dbReference>
<dbReference type="PANTHER" id="PTHR43630">
    <property type="entry name" value="POLY-BETA-1,6-N-ACETYL-D-GLUCOSAMINE SYNTHASE"/>
    <property type="match status" value="1"/>
</dbReference>
<sequence>MKFSVGICVYNEEKNIKQILHSVFSQKLGGHVLSEVLVVASGCTDKTVPAVKKLQKKETKIKLIEQVKREGKASALNLFVKKAKNRNLILLSADTMLEKNTFMHLLDSLSQEQVGMSGARVIPINNKDTFIGYAVHLQWRLHHLLNLDEKKQPKIGEIVAFKKIFERIPPSSAVDEASIEPLIHNQSYAVVYNPSAIIYNKGPETILDFIKQRRRIYSGHTALKYRQNYRVSTYSGLKIMKVLIKNLELRPIYIVYTIGAIALEGFSRLLGTIDYFLKTKDHTVWEVSKTTKTSFSNLKVVKNYDN</sequence>
<dbReference type="Proteomes" id="UP000176504">
    <property type="component" value="Unassembled WGS sequence"/>
</dbReference>
<accession>A0A1F4VFY5</accession>
<dbReference type="AlphaFoldDB" id="A0A1F4VFY5"/>
<evidence type="ECO:0000313" key="6">
    <source>
        <dbReference type="Proteomes" id="UP000176504"/>
    </source>
</evidence>
<organism evidence="5 6">
    <name type="scientific">candidate division WWE3 bacterium RIFCSPLOWO2_01_FULL_41_18</name>
    <dbReference type="NCBI Taxonomy" id="1802625"/>
    <lineage>
        <taxon>Bacteria</taxon>
        <taxon>Katanobacteria</taxon>
    </lineage>
</organism>